<dbReference type="Proteomes" id="UP000243081">
    <property type="component" value="Unassembled WGS sequence"/>
</dbReference>
<dbReference type="PANTHER" id="PTHR39596">
    <property type="match status" value="1"/>
</dbReference>
<proteinExistence type="predicted"/>
<comment type="caution">
    <text evidence="3">The sequence shown here is derived from an EMBL/GenBank/DDBJ whole genome shotgun (WGS) entry which is preliminary data.</text>
</comment>
<dbReference type="PANTHER" id="PTHR39596:SF3">
    <property type="entry name" value="HETEROKARYON INCOMPATIBILITY DOMAIN-CONTAINING PROTEIN"/>
    <property type="match status" value="1"/>
</dbReference>
<organism evidence="3 4">
    <name type="scientific">Cordyceps confragosa</name>
    <name type="common">Lecanicillium lecanii</name>
    <dbReference type="NCBI Taxonomy" id="2714763"/>
    <lineage>
        <taxon>Eukaryota</taxon>
        <taxon>Fungi</taxon>
        <taxon>Dikarya</taxon>
        <taxon>Ascomycota</taxon>
        <taxon>Pezizomycotina</taxon>
        <taxon>Sordariomycetes</taxon>
        <taxon>Hypocreomycetidae</taxon>
        <taxon>Hypocreales</taxon>
        <taxon>Cordycipitaceae</taxon>
        <taxon>Akanthomyces</taxon>
    </lineage>
</organism>
<dbReference type="EMBL" id="LUKN01004172">
    <property type="protein sequence ID" value="OAQ96454.1"/>
    <property type="molecule type" value="Genomic_DNA"/>
</dbReference>
<evidence type="ECO:0000313" key="4">
    <source>
        <dbReference type="Proteomes" id="UP000243081"/>
    </source>
</evidence>
<dbReference type="OMA" id="WRWAPRS"/>
<reference evidence="3 4" key="1">
    <citation type="submission" date="2016-03" db="EMBL/GenBank/DDBJ databases">
        <title>Fine-scale spatial genetic structure of a fungal parasite of coffee scale insects.</title>
        <authorList>
            <person name="Jackson D."/>
            <person name="Zemenick K.A."/>
            <person name="Malloure B."/>
            <person name="Quandt C.A."/>
            <person name="James T.Y."/>
        </authorList>
    </citation>
    <scope>NUCLEOTIDE SEQUENCE [LARGE SCALE GENOMIC DNA]</scope>
    <source>
        <strain evidence="3 4">UM487</strain>
    </source>
</reference>
<feature type="compositionally biased region" description="Pro residues" evidence="1">
    <location>
        <begin position="7"/>
        <end position="16"/>
    </location>
</feature>
<accession>A0A179I2L0</accession>
<sequence>MDHLPLPQDPTFPTPDTPYLSSEDWDCGPFRTYLNRKYENLGLSEAPQLSTSGLLTLPLQRIFDAIPAAKLQSFVQTWLFFGLLAEFLSLNELEDGSRVISLDQARDEMAGLYREFSKESDNRKVLTSIPVLTKTDLFTERVRLAGDIAPRFHYLHGCLTRSVLIINNSSHQLDFSMRYSMASLGELFMTTLYAASHLVVPKVVLPSAGFNWFRDYLKEGGDVERQMLGFGWCPSEIEKLRNLFQGVSSLHYVTRLRPRTEPGDHLDCTHYACRAFQIDIARYKPRHVTRDCTCDDVSVDETELTQILKTTKSYPVLRIDTGTTNGQETVDITMETYEPGIKYIALSHVWADGLGNPRSNALPSCQLVRISSTVAELNRALNESDDSGSEYRVWVDTICCPVELDGKAIALERIAEVYKNSAHVLVLDSSLTCLNTETCDLAERLLRTFSCSAWMRRLWTLQEAILPDNICIQFQDKAVASADLLRDLYMAGMKDMRLLRIWQDLLNEFNFLQNFQAASRSLEDSFLNPQLVMLQRAIHFRTVSVQSDEPLCIAVLMSLEIKGLTALTDGEQRMARVWAALAETLGGISTSLVFYLEETLSLKGWRWAPKSLLGSLGEDSTMGMDERSLRFAVPLPITPLSLGTPTPRGLRMRGAGGYLRVAPLRENFDAEPWKGVTKRVIEAHVLIYRESTKEWFRIADWHRSRKLASWSDEERQAYDEKLPCPLFNCIKSNNAALILKDIDADAEVMVGILGKAQECVDDDGEQTAVLFERERTVMCWRLGPRDLALLNKVMAISNRLADDPVTANLLACGQEASPERDECLAEVKKWLQTTVDHEWKNDPEFAQLVGDIMGDDMEGSVWPLIVVEYSNIIYMNDLAEDQVWFVD</sequence>
<dbReference type="AlphaFoldDB" id="A0A179I2L0"/>
<keyword evidence="4" id="KW-1185">Reference proteome</keyword>
<dbReference type="InterPro" id="IPR010730">
    <property type="entry name" value="HET"/>
</dbReference>
<name>A0A179I2L0_CORDF</name>
<evidence type="ECO:0000313" key="3">
    <source>
        <dbReference type="EMBL" id="OAQ96454.1"/>
    </source>
</evidence>
<feature type="domain" description="Heterokaryon incompatibility" evidence="2">
    <location>
        <begin position="343"/>
        <end position="427"/>
    </location>
</feature>
<evidence type="ECO:0000256" key="1">
    <source>
        <dbReference type="SAM" id="MobiDB-lite"/>
    </source>
</evidence>
<feature type="region of interest" description="Disordered" evidence="1">
    <location>
        <begin position="1"/>
        <end position="20"/>
    </location>
</feature>
<dbReference type="Pfam" id="PF06985">
    <property type="entry name" value="HET"/>
    <property type="match status" value="1"/>
</dbReference>
<gene>
    <name evidence="3" type="ORF">LLEC1_00987</name>
</gene>
<protein>
    <recommendedName>
        <fullName evidence="2">Heterokaryon incompatibility domain-containing protein</fullName>
    </recommendedName>
</protein>
<dbReference type="OrthoDB" id="2426273at2759"/>
<evidence type="ECO:0000259" key="2">
    <source>
        <dbReference type="Pfam" id="PF06985"/>
    </source>
</evidence>